<dbReference type="GO" id="GO:0102559">
    <property type="term" value="F:peptide chain release factor N(5)-glutamine methyltransferase activity"/>
    <property type="evidence" value="ECO:0007669"/>
    <property type="project" value="UniProtKB-EC"/>
</dbReference>
<evidence type="ECO:0000256" key="5">
    <source>
        <dbReference type="HAMAP-Rule" id="MF_02126"/>
    </source>
</evidence>
<dbReference type="EC" id="2.1.1.297" evidence="5"/>
<evidence type="ECO:0000313" key="8">
    <source>
        <dbReference type="EMBL" id="ACZ42338.1"/>
    </source>
</evidence>
<name>D1CC23_THET1</name>
<dbReference type="NCBIfam" id="TIGR00536">
    <property type="entry name" value="hemK_fam"/>
    <property type="match status" value="1"/>
</dbReference>
<keyword evidence="1 5" id="KW-0489">Methyltransferase</keyword>
<sequence>MAAIRELLLKAKARLKAADVENPSLDSELLLASVLGIDRTSLLANLNQEVSLPDQEKFLGLVERRSRHEPIAYILGYKEFYGRLFCVSRSVLIPRPETEMLVDLAKKLATKGAVVADVGTGSGAIAISIAIERPDVKVVATDISHDALDVARRNVQKHGVQDRVFLLQGNLLDPVHEMVDMVVANLPYIPESEADSLQPDVILWEPRTALFGGEDGLEYIRELLGQLPKHCSYGAYCLLEVDPRLVDKLKHEIKLRFPDASIVVLQDLAGLPRVVSISNFTSS</sequence>
<feature type="domain" description="Methyltransferase small" evidence="6">
    <location>
        <begin position="105"/>
        <end position="192"/>
    </location>
</feature>
<dbReference type="SUPFAM" id="SSF53335">
    <property type="entry name" value="S-adenosyl-L-methionine-dependent methyltransferases"/>
    <property type="match status" value="1"/>
</dbReference>
<dbReference type="Pfam" id="PF17827">
    <property type="entry name" value="PrmC_N"/>
    <property type="match status" value="1"/>
</dbReference>
<feature type="binding site" evidence="5">
    <location>
        <position position="185"/>
    </location>
    <ligand>
        <name>S-adenosyl-L-methionine</name>
        <dbReference type="ChEBI" id="CHEBI:59789"/>
    </ligand>
</feature>
<dbReference type="PANTHER" id="PTHR18895:SF74">
    <property type="entry name" value="MTRF1L RELEASE FACTOR GLUTAMINE METHYLTRANSFERASE"/>
    <property type="match status" value="1"/>
</dbReference>
<gene>
    <name evidence="5" type="primary">prmC</name>
    <name evidence="8" type="ordered locus">Tter_1432</name>
</gene>
<dbReference type="InterPro" id="IPR040758">
    <property type="entry name" value="PrmC_N"/>
</dbReference>
<comment type="function">
    <text evidence="5">Methylates the class 1 translation termination release factors RF1/PrfA and RF2/PrfB on the glutamine residue of the universally conserved GGQ motif.</text>
</comment>
<dbReference type="EMBL" id="CP001825">
    <property type="protein sequence ID" value="ACZ42338.1"/>
    <property type="molecule type" value="Genomic_DNA"/>
</dbReference>
<dbReference type="STRING" id="525904.Tter_1432"/>
<evidence type="ECO:0000256" key="4">
    <source>
        <dbReference type="ARBA" id="ARBA00048391"/>
    </source>
</evidence>
<feature type="binding site" evidence="5">
    <location>
        <position position="142"/>
    </location>
    <ligand>
        <name>S-adenosyl-L-methionine</name>
        <dbReference type="ChEBI" id="CHEBI:59789"/>
    </ligand>
</feature>
<proteinExistence type="inferred from homology"/>
<protein>
    <recommendedName>
        <fullName evidence="5">Release factor glutamine methyltransferase</fullName>
        <shortName evidence="5">RF MTase</shortName>
        <ecNumber evidence="5">2.1.1.297</ecNumber>
    </recommendedName>
    <alternativeName>
        <fullName evidence="5">N5-glutamine methyltransferase PrmC</fullName>
    </alternativeName>
    <alternativeName>
        <fullName evidence="5">Protein-(glutamine-N5) MTase PrmC</fullName>
    </alternativeName>
    <alternativeName>
        <fullName evidence="5">Protein-glutamine N-methyltransferase PrmC</fullName>
    </alternativeName>
</protein>
<accession>D1CC23</accession>
<evidence type="ECO:0000256" key="1">
    <source>
        <dbReference type="ARBA" id="ARBA00022603"/>
    </source>
</evidence>
<reference evidence="9" key="1">
    <citation type="journal article" date="2010" name="Stand. Genomic Sci.">
        <title>Complete genome sequence of 'Thermobaculum terrenum' type strain (YNP1).</title>
        <authorList>
            <person name="Kiss H."/>
            <person name="Cleland D."/>
            <person name="Lapidus A."/>
            <person name="Lucas S."/>
            <person name="Glavina Del Rio T."/>
            <person name="Nolan M."/>
            <person name="Tice H."/>
            <person name="Han C."/>
            <person name="Goodwin L."/>
            <person name="Pitluck S."/>
            <person name="Liolios K."/>
            <person name="Ivanova N."/>
            <person name="Mavromatis K."/>
            <person name="Ovchinnikova G."/>
            <person name="Pati A."/>
            <person name="Chen A."/>
            <person name="Palaniappan K."/>
            <person name="Land M."/>
            <person name="Hauser L."/>
            <person name="Chang Y."/>
            <person name="Jeffries C."/>
            <person name="Lu M."/>
            <person name="Brettin T."/>
            <person name="Detter J."/>
            <person name="Goker M."/>
            <person name="Tindall B."/>
            <person name="Beck B."/>
            <person name="McDermott T."/>
            <person name="Woyke T."/>
            <person name="Bristow J."/>
            <person name="Eisen J."/>
            <person name="Markowitz V."/>
            <person name="Hugenholtz P."/>
            <person name="Kyrpides N."/>
            <person name="Klenk H."/>
            <person name="Cheng J."/>
        </authorList>
    </citation>
    <scope>NUCLEOTIDE SEQUENCE [LARGE SCALE GENOMIC DNA]</scope>
    <source>
        <strain evidence="9">ATCC BAA-798 / YNP1</strain>
    </source>
</reference>
<dbReference type="CDD" id="cd02440">
    <property type="entry name" value="AdoMet_MTases"/>
    <property type="match status" value="1"/>
</dbReference>
<feature type="binding site" evidence="5">
    <location>
        <begin position="119"/>
        <end position="123"/>
    </location>
    <ligand>
        <name>S-adenosyl-L-methionine</name>
        <dbReference type="ChEBI" id="CHEBI:59789"/>
    </ligand>
</feature>
<keyword evidence="3 5" id="KW-0949">S-adenosyl-L-methionine</keyword>
<comment type="catalytic activity">
    <reaction evidence="4 5">
        <text>L-glutaminyl-[peptide chain release factor] + S-adenosyl-L-methionine = N(5)-methyl-L-glutaminyl-[peptide chain release factor] + S-adenosyl-L-homocysteine + H(+)</text>
        <dbReference type="Rhea" id="RHEA:42896"/>
        <dbReference type="Rhea" id="RHEA-COMP:10271"/>
        <dbReference type="Rhea" id="RHEA-COMP:10272"/>
        <dbReference type="ChEBI" id="CHEBI:15378"/>
        <dbReference type="ChEBI" id="CHEBI:30011"/>
        <dbReference type="ChEBI" id="CHEBI:57856"/>
        <dbReference type="ChEBI" id="CHEBI:59789"/>
        <dbReference type="ChEBI" id="CHEBI:61891"/>
        <dbReference type="EC" id="2.1.1.297"/>
    </reaction>
</comment>
<dbReference type="InterPro" id="IPR050320">
    <property type="entry name" value="N5-glutamine_MTase"/>
</dbReference>
<dbReference type="Gene3D" id="3.40.50.150">
    <property type="entry name" value="Vaccinia Virus protein VP39"/>
    <property type="match status" value="1"/>
</dbReference>
<dbReference type="GO" id="GO:0032259">
    <property type="term" value="P:methylation"/>
    <property type="evidence" value="ECO:0007669"/>
    <property type="project" value="UniProtKB-KW"/>
</dbReference>
<dbReference type="HAMAP" id="MF_02126">
    <property type="entry name" value="RF_methyltr_PrmC"/>
    <property type="match status" value="1"/>
</dbReference>
<dbReference type="PANTHER" id="PTHR18895">
    <property type="entry name" value="HEMK METHYLTRANSFERASE"/>
    <property type="match status" value="1"/>
</dbReference>
<comment type="similarity">
    <text evidence="5">Belongs to the protein N5-glutamine methyltransferase family. PrmC subfamily.</text>
</comment>
<evidence type="ECO:0000256" key="2">
    <source>
        <dbReference type="ARBA" id="ARBA00022679"/>
    </source>
</evidence>
<dbReference type="Pfam" id="PF05175">
    <property type="entry name" value="MTS"/>
    <property type="match status" value="1"/>
</dbReference>
<dbReference type="InterPro" id="IPR007848">
    <property type="entry name" value="Small_mtfrase_dom"/>
</dbReference>
<evidence type="ECO:0000256" key="3">
    <source>
        <dbReference type="ARBA" id="ARBA00022691"/>
    </source>
</evidence>
<dbReference type="Proteomes" id="UP000000323">
    <property type="component" value="Chromosome 1"/>
</dbReference>
<dbReference type="RefSeq" id="WP_012875373.1">
    <property type="nucleotide sequence ID" value="NC_013525.1"/>
</dbReference>
<dbReference type="InterPro" id="IPR019874">
    <property type="entry name" value="RF_methyltr_PrmC"/>
</dbReference>
<dbReference type="InterPro" id="IPR029063">
    <property type="entry name" value="SAM-dependent_MTases_sf"/>
</dbReference>
<dbReference type="AlphaFoldDB" id="D1CC23"/>
<evidence type="ECO:0000313" key="9">
    <source>
        <dbReference type="Proteomes" id="UP000000323"/>
    </source>
</evidence>
<dbReference type="eggNOG" id="COG2890">
    <property type="taxonomic scope" value="Bacteria"/>
</dbReference>
<dbReference type="KEGG" id="ttr:Tter_1432"/>
<dbReference type="HOGENOM" id="CLU_018398_3_1_0"/>
<dbReference type="InterPro" id="IPR004556">
    <property type="entry name" value="HemK-like"/>
</dbReference>
<evidence type="ECO:0000259" key="6">
    <source>
        <dbReference type="Pfam" id="PF05175"/>
    </source>
</evidence>
<dbReference type="NCBIfam" id="TIGR03534">
    <property type="entry name" value="RF_mod_PrmC"/>
    <property type="match status" value="1"/>
</dbReference>
<organism evidence="8 9">
    <name type="scientific">Thermobaculum terrenum (strain ATCC BAA-798 / CCMEE 7001 / YNP1)</name>
    <dbReference type="NCBI Taxonomy" id="525904"/>
    <lineage>
        <taxon>Bacteria</taxon>
        <taxon>Bacillati</taxon>
        <taxon>Chloroflexota</taxon>
        <taxon>Chloroflexia</taxon>
        <taxon>Candidatus Thermobaculales</taxon>
        <taxon>Candidatus Thermobaculaceae</taxon>
        <taxon>Thermobaculum</taxon>
    </lineage>
</organism>
<keyword evidence="9" id="KW-1185">Reference proteome</keyword>
<dbReference type="Gene3D" id="1.10.8.10">
    <property type="entry name" value="DNA helicase RuvA subunit, C-terminal domain"/>
    <property type="match status" value="1"/>
</dbReference>
<feature type="domain" description="Release factor glutamine methyltransferase N-terminal" evidence="7">
    <location>
        <begin position="6"/>
        <end position="76"/>
    </location>
</feature>
<evidence type="ECO:0000259" key="7">
    <source>
        <dbReference type="Pfam" id="PF17827"/>
    </source>
</evidence>
<comment type="caution">
    <text evidence="5">Lacks conserved residue(s) required for the propagation of feature annotation.</text>
</comment>
<keyword evidence="2 5" id="KW-0808">Transferase</keyword>
<dbReference type="OrthoDB" id="9800643at2"/>